<feature type="compositionally biased region" description="Basic and acidic residues" evidence="11">
    <location>
        <begin position="58"/>
        <end position="72"/>
    </location>
</feature>
<evidence type="ECO:0000256" key="4">
    <source>
        <dbReference type="ARBA" id="ARBA00023125"/>
    </source>
</evidence>
<dbReference type="Gene3D" id="1.10.260.40">
    <property type="entry name" value="lambda repressor-like DNA-binding domains"/>
    <property type="match status" value="1"/>
</dbReference>
<dbReference type="EnsemblMetazoa" id="ADIR000966-RA">
    <property type="protein sequence ID" value="ADIR000966-PA"/>
    <property type="gene ID" value="ADIR000966"/>
</dbReference>
<dbReference type="Pfam" id="PF02376">
    <property type="entry name" value="CUT"/>
    <property type="match status" value="1"/>
</dbReference>
<evidence type="ECO:0000256" key="5">
    <source>
        <dbReference type="ARBA" id="ARBA00023155"/>
    </source>
</evidence>
<evidence type="ECO:0000256" key="11">
    <source>
        <dbReference type="SAM" id="MobiDB-lite"/>
    </source>
</evidence>
<reference evidence="14" key="2">
    <citation type="submission" date="2020-05" db="UniProtKB">
        <authorList>
            <consortium name="EnsemblMetazoa"/>
        </authorList>
    </citation>
    <scope>IDENTIFICATION</scope>
    <source>
        <strain evidence="14">WRAIR2</strain>
    </source>
</reference>
<feature type="compositionally biased region" description="Gly residues" evidence="11">
    <location>
        <begin position="374"/>
        <end position="398"/>
    </location>
</feature>
<dbReference type="Proteomes" id="UP000075884">
    <property type="component" value="Unassembled WGS sequence"/>
</dbReference>
<evidence type="ECO:0000256" key="10">
    <source>
        <dbReference type="RuleBase" id="RU361129"/>
    </source>
</evidence>
<evidence type="ECO:0000313" key="14">
    <source>
        <dbReference type="EnsemblMetazoa" id="ADIR000966-PA"/>
    </source>
</evidence>
<dbReference type="GO" id="GO:0005634">
    <property type="term" value="C:nucleus"/>
    <property type="evidence" value="ECO:0007669"/>
    <property type="project" value="UniProtKB-SubCell"/>
</dbReference>
<dbReference type="PROSITE" id="PS51042">
    <property type="entry name" value="CUT"/>
    <property type="match status" value="1"/>
</dbReference>
<dbReference type="InterPro" id="IPR003350">
    <property type="entry name" value="CUT_dom"/>
</dbReference>
<dbReference type="Gene3D" id="1.10.10.60">
    <property type="entry name" value="Homeodomain-like"/>
    <property type="match status" value="1"/>
</dbReference>
<evidence type="ECO:0000259" key="13">
    <source>
        <dbReference type="PROSITE" id="PS51042"/>
    </source>
</evidence>
<evidence type="ECO:0000256" key="1">
    <source>
        <dbReference type="ARBA" id="ARBA00004123"/>
    </source>
</evidence>
<protein>
    <recommendedName>
        <fullName evidence="10">One cut domain family member</fullName>
    </recommendedName>
</protein>
<keyword evidence="3 10" id="KW-0805">Transcription regulation</keyword>
<dbReference type="PROSITE" id="PS50071">
    <property type="entry name" value="HOMEOBOX_2"/>
    <property type="match status" value="1"/>
</dbReference>
<feature type="DNA-binding region" description="Homeobox" evidence="8">
    <location>
        <begin position="581"/>
        <end position="640"/>
    </location>
</feature>
<evidence type="ECO:0000256" key="8">
    <source>
        <dbReference type="PROSITE-ProRule" id="PRU00108"/>
    </source>
</evidence>
<evidence type="ECO:0000256" key="2">
    <source>
        <dbReference type="ARBA" id="ARBA00008190"/>
    </source>
</evidence>
<dbReference type="InterPro" id="IPR051649">
    <property type="entry name" value="CUT_Homeobox"/>
</dbReference>
<dbReference type="SMART" id="SM00389">
    <property type="entry name" value="HOX"/>
    <property type="match status" value="1"/>
</dbReference>
<comment type="similarity">
    <text evidence="2 10">Belongs to the CUT homeobox family.</text>
</comment>
<dbReference type="STRING" id="7168.A0A182N011"/>
<keyword evidence="6 10" id="KW-0804">Transcription</keyword>
<dbReference type="InterPro" id="IPR010982">
    <property type="entry name" value="Lambda_DNA-bd_dom_sf"/>
</dbReference>
<comment type="subcellular location">
    <subcellularLocation>
        <location evidence="1 8 9">Nucleus</location>
    </subcellularLocation>
</comment>
<evidence type="ECO:0000313" key="15">
    <source>
        <dbReference type="Proteomes" id="UP000075884"/>
    </source>
</evidence>
<dbReference type="CDD" id="cd00086">
    <property type="entry name" value="homeodomain"/>
    <property type="match status" value="1"/>
</dbReference>
<keyword evidence="4 8" id="KW-0238">DNA-binding</keyword>
<dbReference type="InterPro" id="IPR009057">
    <property type="entry name" value="Homeodomain-like_sf"/>
</dbReference>
<dbReference type="InterPro" id="IPR001356">
    <property type="entry name" value="HD"/>
</dbReference>
<keyword evidence="5 8" id="KW-0371">Homeobox</keyword>
<evidence type="ECO:0000256" key="9">
    <source>
        <dbReference type="RuleBase" id="RU000682"/>
    </source>
</evidence>
<evidence type="ECO:0000256" key="7">
    <source>
        <dbReference type="ARBA" id="ARBA00023242"/>
    </source>
</evidence>
<dbReference type="PANTHER" id="PTHR14057:SF47">
    <property type="entry name" value="HOMEOBOX PROTEIN ONECUT"/>
    <property type="match status" value="1"/>
</dbReference>
<feature type="region of interest" description="Disordered" evidence="11">
    <location>
        <begin position="216"/>
        <end position="258"/>
    </location>
</feature>
<dbReference type="VEuPathDB" id="VectorBase:ADIR000966"/>
<dbReference type="SUPFAM" id="SSF46689">
    <property type="entry name" value="Homeodomain-like"/>
    <property type="match status" value="1"/>
</dbReference>
<dbReference type="Pfam" id="PF00046">
    <property type="entry name" value="Homeodomain"/>
    <property type="match status" value="1"/>
</dbReference>
<sequence>MTSGGKTSVLERFEQYTMEQCNNDRPCVISSGNFFPQNSKSKQQQQQQHTQAISKHLTQKDDPHLHSPHHQDQSSLGEIEVILVQQHKQDALSVIIHPQESMQQINMCLGSQNPGSVDSMMSSDFQTLSPMHDRDSPVSLNTNTSYATLTPLQPLPPISTMSDKFAYSIGGNICEAFPGINSGAVGVNIEINSCYNLEKLGVIHSPVHLSAVQELSPDGGDVVHHHHQQQQQQQQQHHQHHPHHHHHHHHQDVLQEKGHGVKDELKDHLAAAAAAAAAEKDAVAESDGKSSTGGGGGGGSGGGGGGGGVGSDPCILVRASPLPSGLGSVDDRFLGKGTAELVVRHPKDDGEQFGGTVQYLDHPNGSDVVLHGSNGSGPGGGDSSSGGGGGGGGGMGGILTGKEHHQSVFLNKSFSSKTNISDLNLCKEIVIDDVYEESELDHVKLEEKKLEESCNQQLTNGGGLGGKSASCVSLGDVGCINGDIEEINTKELAHRISSELKRYSIPQAIFAQRVLCRSQGTLSDLLRNPKPWSKLKSGRETFRRMYKWIQEPEYQRMSALRLAVNSKKPEEPENHVMMGHTKKPRLVFTDLQRRTLQAIFKETKRPSKEMQVTIARQLGLEPTTVGNFFMNARRRSMDKWKDESMKGRGSSSDNVILEHLKDDSSDENLGYDSAFVSGDGPLEHNYQQHVLN</sequence>
<dbReference type="GO" id="GO:0000981">
    <property type="term" value="F:DNA-binding transcription factor activity, RNA polymerase II-specific"/>
    <property type="evidence" value="ECO:0007669"/>
    <property type="project" value="TreeGrafter"/>
</dbReference>
<dbReference type="SMART" id="SM01109">
    <property type="entry name" value="CUT"/>
    <property type="match status" value="1"/>
</dbReference>
<dbReference type="GO" id="GO:0000978">
    <property type="term" value="F:RNA polymerase II cis-regulatory region sequence-specific DNA binding"/>
    <property type="evidence" value="ECO:0007669"/>
    <property type="project" value="TreeGrafter"/>
</dbReference>
<dbReference type="PANTHER" id="PTHR14057">
    <property type="entry name" value="TRANSCRIPTION FACTOR ONECUT"/>
    <property type="match status" value="1"/>
</dbReference>
<proteinExistence type="inferred from homology"/>
<feature type="domain" description="Homeobox" evidence="12">
    <location>
        <begin position="579"/>
        <end position="639"/>
    </location>
</feature>
<feature type="region of interest" description="Disordered" evidence="11">
    <location>
        <begin position="32"/>
        <end position="73"/>
    </location>
</feature>
<evidence type="ECO:0000256" key="3">
    <source>
        <dbReference type="ARBA" id="ARBA00023015"/>
    </source>
</evidence>
<dbReference type="SUPFAM" id="SSF47413">
    <property type="entry name" value="lambda repressor-like DNA-binding domains"/>
    <property type="match status" value="1"/>
</dbReference>
<organism evidence="14 15">
    <name type="scientific">Anopheles dirus</name>
    <dbReference type="NCBI Taxonomy" id="7168"/>
    <lineage>
        <taxon>Eukaryota</taxon>
        <taxon>Metazoa</taxon>
        <taxon>Ecdysozoa</taxon>
        <taxon>Arthropoda</taxon>
        <taxon>Hexapoda</taxon>
        <taxon>Insecta</taxon>
        <taxon>Pterygota</taxon>
        <taxon>Neoptera</taxon>
        <taxon>Endopterygota</taxon>
        <taxon>Diptera</taxon>
        <taxon>Nematocera</taxon>
        <taxon>Culicoidea</taxon>
        <taxon>Culicidae</taxon>
        <taxon>Anophelinae</taxon>
        <taxon>Anopheles</taxon>
    </lineage>
</organism>
<dbReference type="FunFam" id="1.10.10.60:FF:000054">
    <property type="entry name" value="One cut domain family member"/>
    <property type="match status" value="1"/>
</dbReference>
<feature type="compositionally biased region" description="Basic residues" evidence="11">
    <location>
        <begin position="237"/>
        <end position="250"/>
    </location>
</feature>
<dbReference type="FunFam" id="1.10.260.40:FF:000005">
    <property type="entry name" value="One cut domain family member"/>
    <property type="match status" value="1"/>
</dbReference>
<evidence type="ECO:0000256" key="6">
    <source>
        <dbReference type="ARBA" id="ARBA00023163"/>
    </source>
</evidence>
<keyword evidence="7 8" id="KW-0539">Nucleus</keyword>
<name>A0A182N011_9DIPT</name>
<accession>A0A182N011</accession>
<feature type="compositionally biased region" description="Polar residues" evidence="11">
    <location>
        <begin position="32"/>
        <end position="42"/>
    </location>
</feature>
<feature type="region of interest" description="Disordered" evidence="11">
    <location>
        <begin position="345"/>
        <end position="398"/>
    </location>
</feature>
<reference evidence="15" key="1">
    <citation type="submission" date="2013-03" db="EMBL/GenBank/DDBJ databases">
        <title>The Genome Sequence of Anopheles dirus WRAIR2.</title>
        <authorList>
            <consortium name="The Broad Institute Genomics Platform"/>
            <person name="Neafsey D.E."/>
            <person name="Walton C."/>
            <person name="Walker B."/>
            <person name="Young S.K."/>
            <person name="Zeng Q."/>
            <person name="Gargeya S."/>
            <person name="Fitzgerald M."/>
            <person name="Haas B."/>
            <person name="Abouelleil A."/>
            <person name="Allen A.W."/>
            <person name="Alvarado L."/>
            <person name="Arachchi H.M."/>
            <person name="Berlin A.M."/>
            <person name="Chapman S.B."/>
            <person name="Gainer-Dewar J."/>
            <person name="Goldberg J."/>
            <person name="Griggs A."/>
            <person name="Gujja S."/>
            <person name="Hansen M."/>
            <person name="Howarth C."/>
            <person name="Imamovic A."/>
            <person name="Ireland A."/>
            <person name="Larimer J."/>
            <person name="McCowan C."/>
            <person name="Murphy C."/>
            <person name="Pearson M."/>
            <person name="Poon T.W."/>
            <person name="Priest M."/>
            <person name="Roberts A."/>
            <person name="Saif S."/>
            <person name="Shea T."/>
            <person name="Sisk P."/>
            <person name="Sykes S."/>
            <person name="Wortman J."/>
            <person name="Nusbaum C."/>
            <person name="Birren B."/>
        </authorList>
    </citation>
    <scope>NUCLEOTIDE SEQUENCE [LARGE SCALE GENOMIC DNA]</scope>
    <source>
        <strain evidence="15">WRAIR2</strain>
    </source>
</reference>
<dbReference type="AlphaFoldDB" id="A0A182N011"/>
<keyword evidence="15" id="KW-1185">Reference proteome</keyword>
<evidence type="ECO:0000259" key="12">
    <source>
        <dbReference type="PROSITE" id="PS50071"/>
    </source>
</evidence>
<feature type="domain" description="CUT" evidence="13">
    <location>
        <begin position="478"/>
        <end position="564"/>
    </location>
</feature>
<feature type="region of interest" description="Disordered" evidence="11">
    <location>
        <begin position="281"/>
        <end position="307"/>
    </location>
</feature>
<feature type="compositionally biased region" description="Gly residues" evidence="11">
    <location>
        <begin position="291"/>
        <end position="307"/>
    </location>
</feature>